<evidence type="ECO:0000256" key="1">
    <source>
        <dbReference type="ARBA" id="ARBA00010169"/>
    </source>
</evidence>
<organism evidence="2 3">
    <name type="scientific">Rubripirellula amarantea</name>
    <dbReference type="NCBI Taxonomy" id="2527999"/>
    <lineage>
        <taxon>Bacteria</taxon>
        <taxon>Pseudomonadati</taxon>
        <taxon>Planctomycetota</taxon>
        <taxon>Planctomycetia</taxon>
        <taxon>Pirellulales</taxon>
        <taxon>Pirellulaceae</taxon>
        <taxon>Rubripirellula</taxon>
    </lineage>
</organism>
<dbReference type="OrthoDB" id="37622at2"/>
<dbReference type="InterPro" id="IPR015867">
    <property type="entry name" value="N-reg_PII/ATP_PRibTrfase_C"/>
</dbReference>
<reference evidence="2 3" key="1">
    <citation type="submission" date="2019-02" db="EMBL/GenBank/DDBJ databases">
        <title>Deep-cultivation of Planctomycetes and their phenomic and genomic characterization uncovers novel biology.</title>
        <authorList>
            <person name="Wiegand S."/>
            <person name="Jogler M."/>
            <person name="Boedeker C."/>
            <person name="Pinto D."/>
            <person name="Vollmers J."/>
            <person name="Rivas-Marin E."/>
            <person name="Kohn T."/>
            <person name="Peeters S.H."/>
            <person name="Heuer A."/>
            <person name="Rast P."/>
            <person name="Oberbeckmann S."/>
            <person name="Bunk B."/>
            <person name="Jeske O."/>
            <person name="Meyerdierks A."/>
            <person name="Storesund J.E."/>
            <person name="Kallscheuer N."/>
            <person name="Luecker S."/>
            <person name="Lage O.M."/>
            <person name="Pohl T."/>
            <person name="Merkel B.J."/>
            <person name="Hornburger P."/>
            <person name="Mueller R.-W."/>
            <person name="Bruemmer F."/>
            <person name="Labrenz M."/>
            <person name="Spormann A.M."/>
            <person name="Op Den Camp H."/>
            <person name="Overmann J."/>
            <person name="Amann R."/>
            <person name="Jetten M.S.M."/>
            <person name="Mascher T."/>
            <person name="Medema M.H."/>
            <person name="Devos D.P."/>
            <person name="Kaster A.-K."/>
            <person name="Ovreas L."/>
            <person name="Rohde M."/>
            <person name="Galperin M.Y."/>
            <person name="Jogler C."/>
        </authorList>
    </citation>
    <scope>NUCLEOTIDE SEQUENCE [LARGE SCALE GENOMIC DNA]</scope>
    <source>
        <strain evidence="2 3">Pla22</strain>
    </source>
</reference>
<accession>A0A5C5WTN1</accession>
<evidence type="ECO:0000313" key="3">
    <source>
        <dbReference type="Proteomes" id="UP000316598"/>
    </source>
</evidence>
<keyword evidence="3" id="KW-1185">Reference proteome</keyword>
<name>A0A5C5WTN1_9BACT</name>
<dbReference type="Proteomes" id="UP000316598">
    <property type="component" value="Unassembled WGS sequence"/>
</dbReference>
<comment type="caution">
    <text evidence="2">The sequence shown here is derived from an EMBL/GenBank/DDBJ whole genome shotgun (WGS) entry which is preliminary data.</text>
</comment>
<dbReference type="EMBL" id="SJPI01000001">
    <property type="protein sequence ID" value="TWT54036.1"/>
    <property type="molecule type" value="Genomic_DNA"/>
</dbReference>
<dbReference type="RefSeq" id="WP_146514149.1">
    <property type="nucleotide sequence ID" value="NZ_SJPI01000001.1"/>
</dbReference>
<dbReference type="GO" id="GO:0010038">
    <property type="term" value="P:response to metal ion"/>
    <property type="evidence" value="ECO:0007669"/>
    <property type="project" value="InterPro"/>
</dbReference>
<dbReference type="InterPro" id="IPR011322">
    <property type="entry name" value="N-reg_PII-like_a/b"/>
</dbReference>
<dbReference type="Pfam" id="PF03091">
    <property type="entry name" value="CutA1"/>
    <property type="match status" value="1"/>
</dbReference>
<protein>
    <submittedName>
        <fullName evidence="2">Divalent-cation tolerance protein CutA</fullName>
    </submittedName>
</protein>
<evidence type="ECO:0000313" key="2">
    <source>
        <dbReference type="EMBL" id="TWT54036.1"/>
    </source>
</evidence>
<gene>
    <name evidence="2" type="primary">cutA</name>
    <name evidence="2" type="ORF">Pla22_16710</name>
</gene>
<dbReference type="InterPro" id="IPR004323">
    <property type="entry name" value="Ion_tolerance_CutA"/>
</dbReference>
<dbReference type="Gene3D" id="3.30.70.120">
    <property type="match status" value="1"/>
</dbReference>
<comment type="similarity">
    <text evidence="1">Belongs to the CutA family.</text>
</comment>
<dbReference type="GO" id="GO:0005507">
    <property type="term" value="F:copper ion binding"/>
    <property type="evidence" value="ECO:0007669"/>
    <property type="project" value="TreeGrafter"/>
</dbReference>
<sequence>MSDRVDDLAEDMANGLAYVTTTVANLDDAEKLAGELVSQSLAACVQIDGPITSHYRWAGKVQTSSEYRLSIKTSQKAWPRLLSKLPKMHPYEEPEIIMTKIDQFSPGYGSWVIDQTT</sequence>
<proteinExistence type="inferred from homology"/>
<dbReference type="PANTHER" id="PTHR23419">
    <property type="entry name" value="DIVALENT CATION TOLERANCE CUTA-RELATED"/>
    <property type="match status" value="1"/>
</dbReference>
<dbReference type="PANTHER" id="PTHR23419:SF8">
    <property type="entry name" value="FI09726P"/>
    <property type="match status" value="1"/>
</dbReference>
<dbReference type="AlphaFoldDB" id="A0A5C5WTN1"/>
<dbReference type="SUPFAM" id="SSF54913">
    <property type="entry name" value="GlnB-like"/>
    <property type="match status" value="1"/>
</dbReference>